<feature type="region of interest" description="Disordered" evidence="1">
    <location>
        <begin position="1"/>
        <end position="24"/>
    </location>
</feature>
<dbReference type="EMBL" id="JASPKY010000118">
    <property type="protein sequence ID" value="KAK9736085.1"/>
    <property type="molecule type" value="Genomic_DNA"/>
</dbReference>
<sequence length="95" mass="10603">MPRNIFSPGHSLKQTLSSDDQRATNRSRLCVAATTQRSFWYAGDVIPDQQGLFVPERKGLVLSHKTSSGSSSVRMSASFPPRDSERSEKNHVRLN</sequence>
<proteinExistence type="predicted"/>
<reference evidence="2 3" key="1">
    <citation type="journal article" date="2024" name="BMC Genomics">
        <title>De novo assembly and annotation of Popillia japonica's genome with initial clues to its potential as an invasive pest.</title>
        <authorList>
            <person name="Cucini C."/>
            <person name="Boschi S."/>
            <person name="Funari R."/>
            <person name="Cardaioli E."/>
            <person name="Iannotti N."/>
            <person name="Marturano G."/>
            <person name="Paoli F."/>
            <person name="Bruttini M."/>
            <person name="Carapelli A."/>
            <person name="Frati F."/>
            <person name="Nardi F."/>
        </authorList>
    </citation>
    <scope>NUCLEOTIDE SEQUENCE [LARGE SCALE GENOMIC DNA]</scope>
    <source>
        <strain evidence="2">DMR45628</strain>
    </source>
</reference>
<gene>
    <name evidence="2" type="ORF">QE152_g12766</name>
</gene>
<evidence type="ECO:0000256" key="1">
    <source>
        <dbReference type="SAM" id="MobiDB-lite"/>
    </source>
</evidence>
<evidence type="ECO:0000313" key="2">
    <source>
        <dbReference type="EMBL" id="KAK9736085.1"/>
    </source>
</evidence>
<feature type="compositionally biased region" description="Basic and acidic residues" evidence="1">
    <location>
        <begin position="82"/>
        <end position="95"/>
    </location>
</feature>
<dbReference type="AlphaFoldDB" id="A0AAW1LHV6"/>
<protein>
    <submittedName>
        <fullName evidence="2">Uncharacterized protein</fullName>
    </submittedName>
</protein>
<evidence type="ECO:0000313" key="3">
    <source>
        <dbReference type="Proteomes" id="UP001458880"/>
    </source>
</evidence>
<name>A0AAW1LHV6_POPJA</name>
<comment type="caution">
    <text evidence="2">The sequence shown here is derived from an EMBL/GenBank/DDBJ whole genome shotgun (WGS) entry which is preliminary data.</text>
</comment>
<feature type="region of interest" description="Disordered" evidence="1">
    <location>
        <begin position="63"/>
        <end position="95"/>
    </location>
</feature>
<keyword evidence="3" id="KW-1185">Reference proteome</keyword>
<dbReference type="Proteomes" id="UP001458880">
    <property type="component" value="Unassembled WGS sequence"/>
</dbReference>
<accession>A0AAW1LHV6</accession>
<organism evidence="2 3">
    <name type="scientific">Popillia japonica</name>
    <name type="common">Japanese beetle</name>
    <dbReference type="NCBI Taxonomy" id="7064"/>
    <lineage>
        <taxon>Eukaryota</taxon>
        <taxon>Metazoa</taxon>
        <taxon>Ecdysozoa</taxon>
        <taxon>Arthropoda</taxon>
        <taxon>Hexapoda</taxon>
        <taxon>Insecta</taxon>
        <taxon>Pterygota</taxon>
        <taxon>Neoptera</taxon>
        <taxon>Endopterygota</taxon>
        <taxon>Coleoptera</taxon>
        <taxon>Polyphaga</taxon>
        <taxon>Scarabaeiformia</taxon>
        <taxon>Scarabaeidae</taxon>
        <taxon>Rutelinae</taxon>
        <taxon>Popillia</taxon>
    </lineage>
</organism>
<feature type="compositionally biased region" description="Low complexity" evidence="1">
    <location>
        <begin position="67"/>
        <end position="78"/>
    </location>
</feature>